<dbReference type="InterPro" id="IPR046796">
    <property type="entry name" value="Transposase_32_dom"/>
</dbReference>
<evidence type="ECO:0000313" key="4">
    <source>
        <dbReference type="Proteomes" id="UP000011115"/>
    </source>
</evidence>
<reference evidence="3" key="2">
    <citation type="submission" date="2015-06" db="UniProtKB">
        <authorList>
            <consortium name="EnsemblPlants"/>
        </authorList>
    </citation>
    <scope>IDENTIFICATION</scope>
    <source>
        <strain evidence="3">DM1-3 516 R44</strain>
    </source>
</reference>
<feature type="domain" description="Putative plant transposon protein" evidence="2">
    <location>
        <begin position="7"/>
        <end position="96"/>
    </location>
</feature>
<dbReference type="InParanoid" id="M1DSN3"/>
<proteinExistence type="predicted"/>
<dbReference type="Pfam" id="PF20167">
    <property type="entry name" value="Transposase_32"/>
    <property type="match status" value="1"/>
</dbReference>
<evidence type="ECO:0000256" key="1">
    <source>
        <dbReference type="SAM" id="MobiDB-lite"/>
    </source>
</evidence>
<dbReference type="Proteomes" id="UP000011115">
    <property type="component" value="Unassembled WGS sequence"/>
</dbReference>
<protein>
    <recommendedName>
        <fullName evidence="2">Putative plant transposon protein domain-containing protein</fullName>
    </recommendedName>
</protein>
<evidence type="ECO:0000313" key="3">
    <source>
        <dbReference type="EnsemblPlants" id="PGSC0003DMT400093769"/>
    </source>
</evidence>
<dbReference type="AlphaFoldDB" id="M1DSN3"/>
<feature type="region of interest" description="Disordered" evidence="1">
    <location>
        <begin position="125"/>
        <end position="149"/>
    </location>
</feature>
<keyword evidence="4" id="KW-1185">Reference proteome</keyword>
<dbReference type="EnsemblPlants" id="PGSC0003DMT400093769">
    <property type="protein sequence ID" value="PGSC0003DMT400093769"/>
    <property type="gene ID" value="PGSC0003DMG400043340"/>
</dbReference>
<dbReference type="PaxDb" id="4113-PGSC0003DMT400093769"/>
<reference evidence="4" key="1">
    <citation type="journal article" date="2011" name="Nature">
        <title>Genome sequence and analysis of the tuber crop potato.</title>
        <authorList>
            <consortium name="The Potato Genome Sequencing Consortium"/>
        </authorList>
    </citation>
    <scope>NUCLEOTIDE SEQUENCE [LARGE SCALE GENOMIC DNA]</scope>
    <source>
        <strain evidence="4">cv. DM1-3 516 R44</strain>
    </source>
</reference>
<organism evidence="3 4">
    <name type="scientific">Solanum tuberosum</name>
    <name type="common">Potato</name>
    <dbReference type="NCBI Taxonomy" id="4113"/>
    <lineage>
        <taxon>Eukaryota</taxon>
        <taxon>Viridiplantae</taxon>
        <taxon>Streptophyta</taxon>
        <taxon>Embryophyta</taxon>
        <taxon>Tracheophyta</taxon>
        <taxon>Spermatophyta</taxon>
        <taxon>Magnoliopsida</taxon>
        <taxon>eudicotyledons</taxon>
        <taxon>Gunneridae</taxon>
        <taxon>Pentapetalae</taxon>
        <taxon>asterids</taxon>
        <taxon>lamiids</taxon>
        <taxon>Solanales</taxon>
        <taxon>Solanaceae</taxon>
        <taxon>Solanoideae</taxon>
        <taxon>Solaneae</taxon>
        <taxon>Solanum</taxon>
    </lineage>
</organism>
<sequence length="178" mass="19971">MRRDQVYWATVEGITSTDWSPDAKRWLYLVTKRIRPSGNRTDVTFPWALVVACAIQGIQLNMGEQVILEWKMFYRGNKKAFFLPGLITALCKQVAVVPLFDADEVLSMDPPLHLLLVRTSSTSRSKMRRTGMASSSKEAMNSDDDDPLSAARVEKDLEAIRKRMGSAYADFTPVPGIA</sequence>
<dbReference type="HOGENOM" id="CLU_087450_0_0_1"/>
<dbReference type="eggNOG" id="ENOG502R82Y">
    <property type="taxonomic scope" value="Eukaryota"/>
</dbReference>
<accession>M1DSN3</accession>
<dbReference type="Gramene" id="PGSC0003DMT400093769">
    <property type="protein sequence ID" value="PGSC0003DMT400093769"/>
    <property type="gene ID" value="PGSC0003DMG400043340"/>
</dbReference>
<evidence type="ECO:0000259" key="2">
    <source>
        <dbReference type="Pfam" id="PF20167"/>
    </source>
</evidence>
<name>M1DSN3_SOLTU</name>